<feature type="region of interest" description="Disordered" evidence="1">
    <location>
        <begin position="39"/>
        <end position="116"/>
    </location>
</feature>
<dbReference type="SUPFAM" id="SSF143447">
    <property type="entry name" value="AMMECR1-like"/>
    <property type="match status" value="1"/>
</dbReference>
<dbReference type="PANTHER" id="PTHR13016">
    <property type="entry name" value="AMMECR1 HOMOLOG"/>
    <property type="match status" value="1"/>
</dbReference>
<evidence type="ECO:0000313" key="4">
    <source>
        <dbReference type="Proteomes" id="UP001140513"/>
    </source>
</evidence>
<evidence type="ECO:0000259" key="2">
    <source>
        <dbReference type="PROSITE" id="PS51112"/>
    </source>
</evidence>
<dbReference type="PANTHER" id="PTHR13016:SF0">
    <property type="entry name" value="AMME SYNDROME CANDIDATE GENE 1 PROTEIN"/>
    <property type="match status" value="1"/>
</dbReference>
<dbReference type="AlphaFoldDB" id="A0A9W8XE94"/>
<dbReference type="NCBIfam" id="TIGR00296">
    <property type="entry name" value="TIGR00296 family protein"/>
    <property type="match status" value="1"/>
</dbReference>
<proteinExistence type="predicted"/>
<name>A0A9W8XE94_9PLEO</name>
<dbReference type="InterPro" id="IPR027485">
    <property type="entry name" value="AMMECR1_N"/>
</dbReference>
<dbReference type="PROSITE" id="PS51112">
    <property type="entry name" value="AMMECR1"/>
    <property type="match status" value="1"/>
</dbReference>
<sequence length="318" mass="35707">MATQAHCAYCFETLSANLEKRAALNLRQVEELWNKYNAEPFVPDPNAPEDDIDENEDVDAAPTATDGSPYRPAAISRLLAPSPATTSSSSVQSTSSTPSGASEASSATSKNSSRSSFFSLGRRAGKEESETATPLFVTWNVVHRSNGTRLKEKRLRGCIGTFEAQELDRGLRQYAIISALEDTRFNPISKSELPTLECGVTLLTNFEPVSDPLDWTVGTHGLRISFTYHGRRYGSTYLPDVAKEQGWTKEETLVSLMRKAGWSGRKEDWSKVELSVVRYQGRQVRLEYRDWEEWRAWVEGDGGVKVGWESQIRWKRRK</sequence>
<keyword evidence="4" id="KW-1185">Reference proteome</keyword>
<dbReference type="InterPro" id="IPR002733">
    <property type="entry name" value="AMMECR1_domain"/>
</dbReference>
<dbReference type="OrthoDB" id="24630at2759"/>
<dbReference type="Proteomes" id="UP001140513">
    <property type="component" value="Unassembled WGS sequence"/>
</dbReference>
<gene>
    <name evidence="3" type="ORF">N0V89_009714</name>
</gene>
<dbReference type="InterPro" id="IPR023473">
    <property type="entry name" value="AMMECR1"/>
</dbReference>
<reference evidence="3" key="1">
    <citation type="submission" date="2022-10" db="EMBL/GenBank/DDBJ databases">
        <title>Tapping the CABI collections for fungal endophytes: first genome assemblies for Collariella, Neodidymelliopsis, Ascochyta clinopodiicola, Didymella pomorum, Didymosphaeria variabile, Neocosmospora piperis and Neocucurbitaria cava.</title>
        <authorList>
            <person name="Hill R."/>
        </authorList>
    </citation>
    <scope>NUCLEOTIDE SEQUENCE</scope>
    <source>
        <strain evidence="3">IMI 356815</strain>
    </source>
</reference>
<feature type="domain" description="AMMECR1" evidence="2">
    <location>
        <begin position="89"/>
        <end position="295"/>
    </location>
</feature>
<dbReference type="RefSeq" id="XP_056067728.1">
    <property type="nucleotide sequence ID" value="XM_056218463.1"/>
</dbReference>
<accession>A0A9W8XE94</accession>
<comment type="caution">
    <text evidence="3">The sequence shown here is derived from an EMBL/GenBank/DDBJ whole genome shotgun (WGS) entry which is preliminary data.</text>
</comment>
<dbReference type="Pfam" id="PF01871">
    <property type="entry name" value="AMMECR1"/>
    <property type="match status" value="1"/>
</dbReference>
<feature type="compositionally biased region" description="Low complexity" evidence="1">
    <location>
        <begin position="80"/>
        <end position="116"/>
    </location>
</feature>
<protein>
    <recommendedName>
        <fullName evidence="2">AMMECR1 domain-containing protein</fullName>
    </recommendedName>
</protein>
<dbReference type="Gene3D" id="3.30.700.20">
    <property type="entry name" value="Hypothetical protein ph0010, domain 1"/>
    <property type="match status" value="1"/>
</dbReference>
<dbReference type="InterPro" id="IPR036071">
    <property type="entry name" value="AMMECR1_dom_sf"/>
</dbReference>
<organism evidence="3 4">
    <name type="scientific">Didymosphaeria variabile</name>
    <dbReference type="NCBI Taxonomy" id="1932322"/>
    <lineage>
        <taxon>Eukaryota</taxon>
        <taxon>Fungi</taxon>
        <taxon>Dikarya</taxon>
        <taxon>Ascomycota</taxon>
        <taxon>Pezizomycotina</taxon>
        <taxon>Dothideomycetes</taxon>
        <taxon>Pleosporomycetidae</taxon>
        <taxon>Pleosporales</taxon>
        <taxon>Massarineae</taxon>
        <taxon>Didymosphaeriaceae</taxon>
        <taxon>Didymosphaeria</taxon>
    </lineage>
</organism>
<feature type="compositionally biased region" description="Acidic residues" evidence="1">
    <location>
        <begin position="47"/>
        <end position="59"/>
    </location>
</feature>
<evidence type="ECO:0000256" key="1">
    <source>
        <dbReference type="SAM" id="MobiDB-lite"/>
    </source>
</evidence>
<evidence type="ECO:0000313" key="3">
    <source>
        <dbReference type="EMBL" id="KAJ4348340.1"/>
    </source>
</evidence>
<dbReference type="GeneID" id="80913244"/>
<dbReference type="EMBL" id="JAPEUX010000007">
    <property type="protein sequence ID" value="KAJ4348340.1"/>
    <property type="molecule type" value="Genomic_DNA"/>
</dbReference>